<dbReference type="PROSITE" id="PS51270">
    <property type="entry name" value="ZF_CTCHY"/>
    <property type="match status" value="1"/>
</dbReference>
<feature type="domain" description="CCHC-type" evidence="6">
    <location>
        <begin position="441"/>
        <end position="456"/>
    </location>
</feature>
<dbReference type="GO" id="GO:0005730">
    <property type="term" value="C:nucleolus"/>
    <property type="evidence" value="ECO:0007669"/>
    <property type="project" value="TreeGrafter"/>
</dbReference>
<dbReference type="GO" id="GO:0008988">
    <property type="term" value="F:rRNA (adenine-N6-)-methyltransferase activity"/>
    <property type="evidence" value="ECO:0007669"/>
    <property type="project" value="InterPro"/>
</dbReference>
<evidence type="ECO:0000256" key="2">
    <source>
        <dbReference type="ARBA" id="ARBA00022490"/>
    </source>
</evidence>
<dbReference type="PANTHER" id="PTHR13493:SF3">
    <property type="entry name" value="RRNA N6-ADENOSINE-METHYLTRANSFERASE ZCCHC4"/>
    <property type="match status" value="1"/>
</dbReference>
<evidence type="ECO:0008006" key="9">
    <source>
        <dbReference type="Google" id="ProtNLM"/>
    </source>
</evidence>
<evidence type="ECO:0000256" key="1">
    <source>
        <dbReference type="ARBA" id="ARBA00004496"/>
    </source>
</evidence>
<name>A0AAW2I3Z1_9NEOP</name>
<dbReference type="GO" id="GO:0005737">
    <property type="term" value="C:cytoplasm"/>
    <property type="evidence" value="ECO:0007669"/>
    <property type="project" value="UniProtKB-SubCell"/>
</dbReference>
<dbReference type="PROSITE" id="PS50216">
    <property type="entry name" value="DHHC"/>
    <property type="match status" value="1"/>
</dbReference>
<dbReference type="InterPro" id="IPR037275">
    <property type="entry name" value="Znf_CTCHY_sf"/>
</dbReference>
<reference evidence="8" key="1">
    <citation type="journal article" date="2024" name="Gigascience">
        <title>Chromosome-level genome of the poultry shaft louse Menopon gallinae provides insight into the host-switching and adaptive evolution of parasitic lice.</title>
        <authorList>
            <person name="Xu Y."/>
            <person name="Ma L."/>
            <person name="Liu S."/>
            <person name="Liang Y."/>
            <person name="Liu Q."/>
            <person name="He Z."/>
            <person name="Tian L."/>
            <person name="Duan Y."/>
            <person name="Cai W."/>
            <person name="Li H."/>
            <person name="Song F."/>
        </authorList>
    </citation>
    <scope>NUCLEOTIDE SEQUENCE</scope>
    <source>
        <strain evidence="8">Cailab_2023a</strain>
    </source>
</reference>
<comment type="subcellular location">
    <subcellularLocation>
        <location evidence="1">Cytoplasm</location>
    </subcellularLocation>
</comment>
<dbReference type="InterPro" id="IPR001878">
    <property type="entry name" value="Znf_CCHC"/>
</dbReference>
<keyword evidence="5" id="KW-0863">Zinc-finger</keyword>
<comment type="caution">
    <text evidence="8">The sequence shown here is derived from an EMBL/GenBank/DDBJ whole genome shotgun (WGS) entry which is preliminary data.</text>
</comment>
<dbReference type="InterPro" id="IPR017921">
    <property type="entry name" value="Znf_CTCHY"/>
</dbReference>
<dbReference type="Pfam" id="PF00098">
    <property type="entry name" value="zf-CCHC"/>
    <property type="match status" value="1"/>
</dbReference>
<evidence type="ECO:0000256" key="3">
    <source>
        <dbReference type="ARBA" id="ARBA00022603"/>
    </source>
</evidence>
<gene>
    <name evidence="8" type="ORF">PYX00_004381</name>
</gene>
<dbReference type="AlphaFoldDB" id="A0AAW2I3Z1"/>
<keyword evidence="3" id="KW-0489">Methyltransferase</keyword>
<feature type="domain" description="CTCHY-type" evidence="7">
    <location>
        <begin position="369"/>
        <end position="433"/>
    </location>
</feature>
<dbReference type="InterPro" id="IPR039846">
    <property type="entry name" value="ZCCHC4"/>
</dbReference>
<dbReference type="Pfam" id="PF10237">
    <property type="entry name" value="N6-adenineMlase"/>
    <property type="match status" value="1"/>
</dbReference>
<dbReference type="SUPFAM" id="SSF161245">
    <property type="entry name" value="Zinc hairpin stack"/>
    <property type="match status" value="1"/>
</dbReference>
<dbReference type="PROSITE" id="PS50158">
    <property type="entry name" value="ZF_CCHC"/>
    <property type="match status" value="1"/>
</dbReference>
<evidence type="ECO:0000256" key="5">
    <source>
        <dbReference type="PROSITE-ProRule" id="PRU00047"/>
    </source>
</evidence>
<keyword evidence="5" id="KW-0862">Zinc</keyword>
<accession>A0AAW2I3Z1</accession>
<evidence type="ECO:0000256" key="4">
    <source>
        <dbReference type="ARBA" id="ARBA00022679"/>
    </source>
</evidence>
<evidence type="ECO:0000313" key="8">
    <source>
        <dbReference type="EMBL" id="KAL0276919.1"/>
    </source>
</evidence>
<protein>
    <recommendedName>
        <fullName evidence="9">Zinc finger CCHC domain-containing protein 4</fullName>
    </recommendedName>
</protein>
<proteinExistence type="predicted"/>
<dbReference type="GO" id="GO:0008270">
    <property type="term" value="F:zinc ion binding"/>
    <property type="evidence" value="ECO:0007669"/>
    <property type="project" value="UniProtKB-KW"/>
</dbReference>
<evidence type="ECO:0000259" key="7">
    <source>
        <dbReference type="PROSITE" id="PS51270"/>
    </source>
</evidence>
<dbReference type="GO" id="GO:0003676">
    <property type="term" value="F:nucleic acid binding"/>
    <property type="evidence" value="ECO:0007669"/>
    <property type="project" value="InterPro"/>
</dbReference>
<sequence>MNVDVILDDLDNNPQCLHGPCLLFKTNGPKAKEYYACSASRDHKECPFYVDATDKNLKKLKKVSKWVAIRSETIQNIISKNPYKKYLKFLKLMKTCKNENKCGERRKAEKCNQKLSVGYCYTCEELFESSDSDKHKDCKTIQNLTEYDLRHPTEILTPKEDSKTHAQYFFTNDTVKNIVLVLSRLGMERILCIGAPRIHEYVLNECKDEFQSMLLDIDLKYYNFYSEKEFIWYNMFNNCVLKEGCLKNLEEFLSHEKVAVVMDPPFGGRVEPLAFTVNELIRLYNRKNRMNENDGEGLEKSLGILWIFPYFMEVHIKASLPDFRMFDLKIDYDNHSSFTNVGNRKRKFGSPVRIFTNIPLSQLNLEGISGYRFCGSCGYWVAEENKHCDDCDACTSKNGRTYIHCYLCSRCVKPSYVHCRTCNKCILPDHTCSKPEKELSCFHCKGLGHKKRDCPEAQEMLTENRRKRRKKKRN</sequence>
<dbReference type="EMBL" id="JARGDH010000002">
    <property type="protein sequence ID" value="KAL0276919.1"/>
    <property type="molecule type" value="Genomic_DNA"/>
</dbReference>
<dbReference type="PANTHER" id="PTHR13493">
    <property type="entry name" value="ZINC FINGER CCHC DOMAIN-CONTAINING"/>
    <property type="match status" value="1"/>
</dbReference>
<evidence type="ECO:0000259" key="6">
    <source>
        <dbReference type="PROSITE" id="PS50158"/>
    </source>
</evidence>
<organism evidence="8">
    <name type="scientific">Menopon gallinae</name>
    <name type="common">poultry shaft louse</name>
    <dbReference type="NCBI Taxonomy" id="328185"/>
    <lineage>
        <taxon>Eukaryota</taxon>
        <taxon>Metazoa</taxon>
        <taxon>Ecdysozoa</taxon>
        <taxon>Arthropoda</taxon>
        <taxon>Hexapoda</taxon>
        <taxon>Insecta</taxon>
        <taxon>Pterygota</taxon>
        <taxon>Neoptera</taxon>
        <taxon>Paraneoptera</taxon>
        <taxon>Psocodea</taxon>
        <taxon>Troctomorpha</taxon>
        <taxon>Phthiraptera</taxon>
        <taxon>Amblycera</taxon>
        <taxon>Menoponidae</taxon>
        <taxon>Menopon</taxon>
    </lineage>
</organism>
<keyword evidence="5" id="KW-0479">Metal-binding</keyword>
<dbReference type="SMART" id="SM00343">
    <property type="entry name" value="ZnF_C2HC"/>
    <property type="match status" value="1"/>
</dbReference>
<keyword evidence="4" id="KW-0808">Transferase</keyword>
<keyword evidence="2" id="KW-0963">Cytoplasm</keyword>
<dbReference type="InterPro" id="IPR041370">
    <property type="entry name" value="Mlase_EEF1AKMT1/ZCCHC4"/>
</dbReference>